<dbReference type="EMBL" id="PYDT01000002">
    <property type="protein sequence ID" value="THU70034.1"/>
    <property type="molecule type" value="Genomic_DNA"/>
</dbReference>
<proteinExistence type="predicted"/>
<evidence type="ECO:0000313" key="1">
    <source>
        <dbReference type="EMBL" id="THU70034.1"/>
    </source>
</evidence>
<accession>A0A4S8K5A2</accession>
<keyword evidence="2" id="KW-1185">Reference proteome</keyword>
<sequence length="120" mass="12600">MSWWGPSESAFWGGVAGGGGGGYPRCWFETWQLSSRRMRRSADGDRLTGNSRRSFSASTVPSAASCSLSVIFLLPPSSGVVGGSALQSRAEVPKLEGCLSLLSRVRDSTTPCSGNANPVE</sequence>
<name>A0A4S8K5A2_MUSBA</name>
<evidence type="ECO:0000313" key="2">
    <source>
        <dbReference type="Proteomes" id="UP000317650"/>
    </source>
</evidence>
<comment type="caution">
    <text evidence="1">The sequence shown here is derived from an EMBL/GenBank/DDBJ whole genome shotgun (WGS) entry which is preliminary data.</text>
</comment>
<reference evidence="1 2" key="1">
    <citation type="journal article" date="2019" name="Nat. Plants">
        <title>Genome sequencing of Musa balbisiana reveals subgenome evolution and function divergence in polyploid bananas.</title>
        <authorList>
            <person name="Yao X."/>
        </authorList>
    </citation>
    <scope>NUCLEOTIDE SEQUENCE [LARGE SCALE GENOMIC DNA]</scope>
    <source>
        <strain evidence="2">cv. DH-PKW</strain>
        <tissue evidence="1">Leaves</tissue>
    </source>
</reference>
<gene>
    <name evidence="1" type="ORF">C4D60_Mb08t20740</name>
</gene>
<organism evidence="1 2">
    <name type="scientific">Musa balbisiana</name>
    <name type="common">Banana</name>
    <dbReference type="NCBI Taxonomy" id="52838"/>
    <lineage>
        <taxon>Eukaryota</taxon>
        <taxon>Viridiplantae</taxon>
        <taxon>Streptophyta</taxon>
        <taxon>Embryophyta</taxon>
        <taxon>Tracheophyta</taxon>
        <taxon>Spermatophyta</taxon>
        <taxon>Magnoliopsida</taxon>
        <taxon>Liliopsida</taxon>
        <taxon>Zingiberales</taxon>
        <taxon>Musaceae</taxon>
        <taxon>Musa</taxon>
    </lineage>
</organism>
<protein>
    <submittedName>
        <fullName evidence="1">Uncharacterized protein</fullName>
    </submittedName>
</protein>
<dbReference type="AlphaFoldDB" id="A0A4S8K5A2"/>
<dbReference type="Proteomes" id="UP000317650">
    <property type="component" value="Chromosome 8"/>
</dbReference>